<proteinExistence type="predicted"/>
<feature type="region of interest" description="Disordered" evidence="1">
    <location>
        <begin position="1"/>
        <end position="131"/>
    </location>
</feature>
<accession>A0AAW1PY65</accession>
<evidence type="ECO:0000256" key="1">
    <source>
        <dbReference type="SAM" id="MobiDB-lite"/>
    </source>
</evidence>
<gene>
    <name evidence="2" type="ORF">WJX72_007088</name>
</gene>
<keyword evidence="3" id="KW-1185">Reference proteome</keyword>
<protein>
    <submittedName>
        <fullName evidence="2">Uncharacterized protein</fullName>
    </submittedName>
</protein>
<evidence type="ECO:0000313" key="2">
    <source>
        <dbReference type="EMBL" id="KAK9814509.1"/>
    </source>
</evidence>
<dbReference type="EMBL" id="JALJOR010000007">
    <property type="protein sequence ID" value="KAK9814509.1"/>
    <property type="molecule type" value="Genomic_DNA"/>
</dbReference>
<dbReference type="AlphaFoldDB" id="A0AAW1PY65"/>
<evidence type="ECO:0000313" key="3">
    <source>
        <dbReference type="Proteomes" id="UP001489004"/>
    </source>
</evidence>
<name>A0AAW1PY65_9CHLO</name>
<comment type="caution">
    <text evidence="2">The sequence shown here is derived from an EMBL/GenBank/DDBJ whole genome shotgun (WGS) entry which is preliminary data.</text>
</comment>
<feature type="compositionally biased region" description="Basic and acidic residues" evidence="1">
    <location>
        <begin position="18"/>
        <end position="34"/>
    </location>
</feature>
<dbReference type="Proteomes" id="UP001489004">
    <property type="component" value="Unassembled WGS sequence"/>
</dbReference>
<reference evidence="2 3" key="1">
    <citation type="journal article" date="2024" name="Nat. Commun.">
        <title>Phylogenomics reveals the evolutionary origins of lichenization in chlorophyte algae.</title>
        <authorList>
            <person name="Puginier C."/>
            <person name="Libourel C."/>
            <person name="Otte J."/>
            <person name="Skaloud P."/>
            <person name="Haon M."/>
            <person name="Grisel S."/>
            <person name="Petersen M."/>
            <person name="Berrin J.G."/>
            <person name="Delaux P.M."/>
            <person name="Dal Grande F."/>
            <person name="Keller J."/>
        </authorList>
    </citation>
    <scope>NUCLEOTIDE SEQUENCE [LARGE SCALE GENOMIC DNA]</scope>
    <source>
        <strain evidence="2 3">SAG 2043</strain>
    </source>
</reference>
<sequence>MARQLKELRNLMPWTWDARVEDHPPGEAAMRDFQDAFSWTGRPSRNAHQPEAATASPRHKPASAALAQAKKRPCKENTSSRPAKRSIRRRDCGEADPPATNSKPLHRVSFKTPSDAGADEPSATSSPACRQSSVLDAKMEVAGTDCVTVPGTVKKDPVSSHRLEASTLAEATPIAVHVDGAMTPGSAISAQTPAVGLQSRSSMGLDTGDNTAPASASLELWPAAPLDVESSFVSEGPPLDEEMSTVFGERSFTDDEQPAKDPSGLLGNHLQQRPAKELPLFSPGGPKELLPAVKSPAMLGSEVLTPAMPLDLRPALPASAMVTRSNRQSRGRGPPATFRVPDTRANAVLRGCARLRISDARAGWLY</sequence>
<feature type="compositionally biased region" description="Polar residues" evidence="1">
    <location>
        <begin position="122"/>
        <end position="131"/>
    </location>
</feature>
<organism evidence="2 3">
    <name type="scientific">[Myrmecia] bisecta</name>
    <dbReference type="NCBI Taxonomy" id="41462"/>
    <lineage>
        <taxon>Eukaryota</taxon>
        <taxon>Viridiplantae</taxon>
        <taxon>Chlorophyta</taxon>
        <taxon>core chlorophytes</taxon>
        <taxon>Trebouxiophyceae</taxon>
        <taxon>Trebouxiales</taxon>
        <taxon>Trebouxiaceae</taxon>
        <taxon>Myrmecia</taxon>
    </lineage>
</organism>